<evidence type="ECO:0000256" key="1">
    <source>
        <dbReference type="SAM" id="Phobius"/>
    </source>
</evidence>
<proteinExistence type="predicted"/>
<dbReference type="EMBL" id="BNAW01000013">
    <property type="protein sequence ID" value="GHG14200.1"/>
    <property type="molecule type" value="Genomic_DNA"/>
</dbReference>
<sequence>MTARTLRNSFRAVSVVFSPAAKYAARVSRTGWAPPREVGSGLSWPASPRSISRCMYCSRRTSASLLLAVLCAYPVRFAMVAAQIIAYSQVHADTKAVNANGQVTVPGWWSSASTPCSRSAHRS</sequence>
<feature type="transmembrane region" description="Helical" evidence="1">
    <location>
        <begin position="65"/>
        <end position="87"/>
    </location>
</feature>
<dbReference type="Proteomes" id="UP000649955">
    <property type="component" value="Unassembled WGS sequence"/>
</dbReference>
<name>A0ABQ3KFI9_9PSEU</name>
<comment type="caution">
    <text evidence="2">The sequence shown here is derived from an EMBL/GenBank/DDBJ whole genome shotgun (WGS) entry which is preliminary data.</text>
</comment>
<keyword evidence="1" id="KW-0472">Membrane</keyword>
<keyword evidence="3" id="KW-1185">Reference proteome</keyword>
<keyword evidence="1" id="KW-1133">Transmembrane helix</keyword>
<gene>
    <name evidence="2" type="ORF">GCM10017567_34850</name>
</gene>
<evidence type="ECO:0000313" key="3">
    <source>
        <dbReference type="Proteomes" id="UP000649955"/>
    </source>
</evidence>
<organism evidence="2 3">
    <name type="scientific">Amycolatopsis bullii</name>
    <dbReference type="NCBI Taxonomy" id="941987"/>
    <lineage>
        <taxon>Bacteria</taxon>
        <taxon>Bacillati</taxon>
        <taxon>Actinomycetota</taxon>
        <taxon>Actinomycetes</taxon>
        <taxon>Pseudonocardiales</taxon>
        <taxon>Pseudonocardiaceae</taxon>
        <taxon>Amycolatopsis</taxon>
    </lineage>
</organism>
<keyword evidence="1" id="KW-0812">Transmembrane</keyword>
<evidence type="ECO:0000313" key="2">
    <source>
        <dbReference type="EMBL" id="GHG14200.1"/>
    </source>
</evidence>
<reference evidence="3" key="1">
    <citation type="journal article" date="2019" name="Int. J. Syst. Evol. Microbiol.">
        <title>The Global Catalogue of Microorganisms (GCM) 10K type strain sequencing project: providing services to taxonomists for standard genome sequencing and annotation.</title>
        <authorList>
            <consortium name="The Broad Institute Genomics Platform"/>
            <consortium name="The Broad Institute Genome Sequencing Center for Infectious Disease"/>
            <person name="Wu L."/>
            <person name="Ma J."/>
        </authorList>
    </citation>
    <scope>NUCLEOTIDE SEQUENCE [LARGE SCALE GENOMIC DNA]</scope>
    <source>
        <strain evidence="3">CGMCC 4.7680</strain>
    </source>
</reference>
<protein>
    <submittedName>
        <fullName evidence="2">Uncharacterized protein</fullName>
    </submittedName>
</protein>
<accession>A0ABQ3KFI9</accession>